<sequence length="206" mass="20874">MKKLALIALPLVLASCTMAGPTEGTYTLAPQAVVKPAGPVYAPAGTAKISETLGVTRTTITLTGMAPYAIYVAHYHKMGTAAPMGSAPATNTNMAMSSTDATATTTASTSTTSTDTTVAASTDMTTTVTMAPVTAAPNPCNSDGPAIMESRMIAQASADGKVTLTGIVPTALIRDAAYINVHHGRDFSGALADSGVICTPITMTMR</sequence>
<evidence type="ECO:0000313" key="2">
    <source>
        <dbReference type="EMBL" id="AAF10230.1"/>
    </source>
</evidence>
<dbReference type="PROSITE" id="PS51257">
    <property type="entry name" value="PROKAR_LIPOPROTEIN"/>
    <property type="match status" value="1"/>
</dbReference>
<feature type="binding site" evidence="4 5">
    <location>
        <position position="74"/>
    </location>
    <ligand>
        <name>Cu(2+)</name>
        <dbReference type="ChEBI" id="CHEBI:29036"/>
    </ligand>
</feature>
<dbReference type="GeneID" id="69516891"/>
<keyword evidence="1" id="KW-0732">Signal</keyword>
<dbReference type="PATRIC" id="fig|243230.17.peg.823"/>
<dbReference type="RefSeq" id="WP_010887289.1">
    <property type="nucleotide sequence ID" value="NC_001263.1"/>
</dbReference>
<evidence type="ECO:0007829" key="4">
    <source>
        <dbReference type="PDB" id="8ACA"/>
    </source>
</evidence>
<dbReference type="HOGENOM" id="CLU_1238552_0_0_0"/>
<dbReference type="Proteomes" id="UP000002524">
    <property type="component" value="Chromosome 1"/>
</dbReference>
<gene>
    <name evidence="2" type="ordered locus">DR_0644</name>
</gene>
<dbReference type="PDB" id="8ACA">
    <property type="method" value="EM"/>
    <property type="resolution" value="2.54 A"/>
    <property type="chains" value="A/B/C=1-206"/>
</dbReference>
<dbReference type="STRING" id="243230.DR_0644"/>
<feature type="binding site" evidence="4 5">
    <location>
        <position position="182"/>
    </location>
    <ligand>
        <name>Cu(2+)</name>
        <dbReference type="ChEBI" id="CHEBI:29036"/>
    </ligand>
</feature>
<reference evidence="4 5" key="2">
    <citation type="journal article" date="2023" name="J. Biol. Chem.">
        <title>The SDBC is active in quenching oxidative conditions and bridges the cell envelope layers in Deinococcus radiodurans.</title>
        <authorList>
            <person name="Farci D."/>
            <person name="Graca A.T."/>
            <person name="Iesu L."/>
            <person name="de Sanctis D."/>
            <person name="Piano D."/>
        </authorList>
    </citation>
    <scope>STRUCTURE BY ELECTRON MICROSCOPY (2.54 ANGSTROMS) IN COMPLEX WITH CU(2+)</scope>
</reference>
<feature type="chain" id="PRO_5009974321" description="CHRD domain-containing protein" evidence="1">
    <location>
        <begin position="20"/>
        <end position="206"/>
    </location>
</feature>
<name>Q9RWM2_DEIRA</name>
<evidence type="ECO:0008006" key="6">
    <source>
        <dbReference type="Google" id="ProtNLM"/>
    </source>
</evidence>
<dbReference type="EMBL" id="AE000513">
    <property type="protein sequence ID" value="AAF10230.1"/>
    <property type="molecule type" value="Genomic_DNA"/>
</dbReference>
<dbReference type="SMR" id="Q9RWM2"/>
<dbReference type="OrthoDB" id="65640at2"/>
<dbReference type="EnsemblBacteria" id="AAF10230">
    <property type="protein sequence ID" value="AAF10230"/>
    <property type="gene ID" value="DR_0644"/>
</dbReference>
<accession>Q9RWM2</accession>
<dbReference type="InParanoid" id="Q9RWM2"/>
<feature type="binding site" evidence="4 5">
    <location>
        <position position="76"/>
    </location>
    <ligand>
        <name>Cu(2+)</name>
        <dbReference type="ChEBI" id="CHEBI:29036"/>
    </ligand>
</feature>
<feature type="signal peptide" evidence="1">
    <location>
        <begin position="1"/>
        <end position="19"/>
    </location>
</feature>
<keyword evidence="4 5" id="KW-0479">Metal-binding</keyword>
<dbReference type="PDB" id="8AGD">
    <property type="method" value="EM"/>
    <property type="resolution" value="3.50 A"/>
    <property type="chains" value="H/I/L=1-206"/>
</dbReference>
<dbReference type="KEGG" id="dra:DR_0644"/>
<proteinExistence type="evidence at protein level"/>
<dbReference type="AlphaFoldDB" id="Q9RWM2"/>
<dbReference type="PDB" id="8ACQ">
    <property type="method" value="EM"/>
    <property type="resolution" value="2.54 A"/>
    <property type="chains" value="H/I/L=1-206"/>
</dbReference>
<dbReference type="PaxDb" id="243230-DR_0644"/>
<dbReference type="PIR" id="A75493">
    <property type="entry name" value="A75493"/>
</dbReference>
<evidence type="ECO:0000313" key="3">
    <source>
        <dbReference type="Proteomes" id="UP000002524"/>
    </source>
</evidence>
<reference evidence="2 3" key="1">
    <citation type="journal article" date="1999" name="Science">
        <title>Genome sequence of the radioresistant bacterium Deinococcus radiodurans R1.</title>
        <authorList>
            <person name="White O."/>
            <person name="Eisen J.A."/>
            <person name="Heidelberg J.F."/>
            <person name="Hickey E.K."/>
            <person name="Peterson J.D."/>
            <person name="Dodson R.J."/>
            <person name="Haft D.H."/>
            <person name="Gwinn M.L."/>
            <person name="Nelson W.C."/>
            <person name="Richardson D.L."/>
            <person name="Moffat K.S."/>
            <person name="Qin H."/>
            <person name="Jiang L."/>
            <person name="Pamphile W."/>
            <person name="Crosby M."/>
            <person name="Shen M."/>
            <person name="Vamathevan J.J."/>
            <person name="Lam P."/>
            <person name="McDonald L."/>
            <person name="Utterback T."/>
            <person name="Zalewski C."/>
            <person name="Makarova K.S."/>
            <person name="Aravind L."/>
            <person name="Daly M.J."/>
            <person name="Minton K.W."/>
            <person name="Fleischmann R.D."/>
            <person name="Ketchum K.A."/>
            <person name="Nelson K.E."/>
            <person name="Salzberg S."/>
            <person name="Smith H.O."/>
            <person name="Venter J.C."/>
            <person name="Fraser C.M."/>
        </authorList>
    </citation>
    <scope>NUCLEOTIDE SEQUENCE [LARGE SCALE GENOMIC DNA]</scope>
    <source>
        <strain evidence="3">ATCC 13939 / DSM 20539 / JCM 16871 / LMG 4051 / NBRC 15346 / NCIMB 9279 / R1 / VKM B-1422</strain>
    </source>
</reference>
<keyword evidence="3" id="KW-1185">Reference proteome</keyword>
<organism evidence="2 3">
    <name type="scientific">Deinococcus radiodurans (strain ATCC 13939 / DSM 20539 / JCM 16871 / CCUG 27074 / LMG 4051 / NBRC 15346 / NCIMB 9279 / VKM B-1422 / R1)</name>
    <dbReference type="NCBI Taxonomy" id="243230"/>
    <lineage>
        <taxon>Bacteria</taxon>
        <taxon>Thermotogati</taxon>
        <taxon>Deinococcota</taxon>
        <taxon>Deinococci</taxon>
        <taxon>Deinococcales</taxon>
        <taxon>Deinococcaceae</taxon>
        <taxon>Deinococcus</taxon>
    </lineage>
</organism>
<keyword evidence="4 5" id="KW-0002">3D-structure</keyword>
<evidence type="ECO:0000256" key="1">
    <source>
        <dbReference type="SAM" id="SignalP"/>
    </source>
</evidence>
<protein>
    <recommendedName>
        <fullName evidence="6">CHRD domain-containing protein</fullName>
    </recommendedName>
</protein>
<evidence type="ECO:0007829" key="5">
    <source>
        <dbReference type="PDB" id="8ACQ"/>
    </source>
</evidence>